<evidence type="ECO:0000256" key="4">
    <source>
        <dbReference type="ARBA" id="ARBA00022475"/>
    </source>
</evidence>
<dbReference type="GO" id="GO:0005886">
    <property type="term" value="C:plasma membrane"/>
    <property type="evidence" value="ECO:0007669"/>
    <property type="project" value="UniProtKB-SubCell"/>
</dbReference>
<dbReference type="Proteomes" id="UP000287394">
    <property type="component" value="Chromosome"/>
</dbReference>
<dbReference type="Pfam" id="PF01654">
    <property type="entry name" value="Cyt_bd_oxida_I"/>
    <property type="match status" value="1"/>
</dbReference>
<evidence type="ECO:0000256" key="5">
    <source>
        <dbReference type="ARBA" id="ARBA00022519"/>
    </source>
</evidence>
<sequence>MHLDLLVLSRIQFAMTIMFHYLFPPLSIGLGAVLVFMEAMYLKTKDPQYEAITRFWTRIFAANFAMGVATGIVMEFEFGTNWAAFSRYVGDVFGSALASEGIFAFFLESGFLAVLVFGWDRVSARFHFLATCMVAMGATFSAIWIVVANSWMQTPRGFHIIGSGLTARAEITDFWAMVFNPSTINRLTHTLIGAYILGAFFVMSISAYYLLKDRHIDFARKSFKTALVFGTVMSLAAGLTGDLNARMIARYQPAKFAVAEGNLHTEKGGTAFGLFGIPDANGERMHYEVAIPGLLSVLMYGDPHKPVPGLDQIPRADRPPVIVPYMSYHVMIFIGTYLVGLSVLACFLWWRGILFQQRWLLWVFVFSVVGPYLANEAGWVTAEVGRQPWIVYGLLRTSEGLSKAVQANQVLGSIVMFMVVYALLFAVWVHVLNDKIGHGPDAPHEPPSTSTTAGGVLAVHAATEDPAGYSLTADSDSWEGSGAEANHQEGRH</sequence>
<dbReference type="PIRSF" id="PIRSF006446">
    <property type="entry name" value="Cyt_quinol_oxidase_1"/>
    <property type="match status" value="1"/>
</dbReference>
<protein>
    <submittedName>
        <fullName evidence="14">Cytochrome ubiquinol oxidase subunit I</fullName>
    </submittedName>
</protein>
<gene>
    <name evidence="14" type="primary">cydA</name>
    <name evidence="14" type="ORF">CCAX7_40340</name>
</gene>
<keyword evidence="3 13" id="KW-0813">Transport</keyword>
<keyword evidence="12 13" id="KW-0472">Membrane</keyword>
<keyword evidence="11 13" id="KW-0408">Iron</keyword>
<feature type="transmembrane region" description="Helical" evidence="13">
    <location>
        <begin position="410"/>
        <end position="431"/>
    </location>
</feature>
<evidence type="ECO:0000256" key="8">
    <source>
        <dbReference type="ARBA" id="ARBA00022723"/>
    </source>
</evidence>
<reference evidence="14 15" key="1">
    <citation type="journal article" date="2019" name="Int. J. Syst. Evol. Microbiol.">
        <title>Capsulimonas corticalis gen. nov., sp. nov., an aerobic capsulated bacterium, of a novel bacterial order, Capsulimonadales ord. nov., of the class Armatimonadia of the phylum Armatimonadetes.</title>
        <authorList>
            <person name="Li J."/>
            <person name="Kudo C."/>
            <person name="Tonouchi A."/>
        </authorList>
    </citation>
    <scope>NUCLEOTIDE SEQUENCE [LARGE SCALE GENOMIC DNA]</scope>
    <source>
        <strain evidence="14 15">AX-7</strain>
    </source>
</reference>
<evidence type="ECO:0000256" key="6">
    <source>
        <dbReference type="ARBA" id="ARBA00022617"/>
    </source>
</evidence>
<dbReference type="RefSeq" id="WP_218025756.1">
    <property type="nucleotide sequence ID" value="NZ_AP025739.1"/>
</dbReference>
<dbReference type="GO" id="GO:0009055">
    <property type="term" value="F:electron transfer activity"/>
    <property type="evidence" value="ECO:0007669"/>
    <property type="project" value="UniProtKB-UniRule"/>
</dbReference>
<evidence type="ECO:0000256" key="13">
    <source>
        <dbReference type="PIRNR" id="PIRNR006446"/>
    </source>
</evidence>
<feature type="transmembrane region" description="Helical" evidence="13">
    <location>
        <begin position="359"/>
        <end position="374"/>
    </location>
</feature>
<proteinExistence type="inferred from homology"/>
<feature type="transmembrane region" description="Helical" evidence="13">
    <location>
        <begin position="223"/>
        <end position="241"/>
    </location>
</feature>
<keyword evidence="4 13" id="KW-1003">Cell membrane</keyword>
<comment type="subcellular location">
    <subcellularLocation>
        <location evidence="1">Cell inner membrane</location>
        <topology evidence="1">Multi-pass membrane protein</topology>
    </subcellularLocation>
</comment>
<dbReference type="GO" id="GO:0019646">
    <property type="term" value="P:aerobic electron transport chain"/>
    <property type="evidence" value="ECO:0007669"/>
    <property type="project" value="InterPro"/>
</dbReference>
<evidence type="ECO:0000256" key="12">
    <source>
        <dbReference type="ARBA" id="ARBA00023136"/>
    </source>
</evidence>
<keyword evidence="9 13" id="KW-0249">Electron transport</keyword>
<keyword evidence="15" id="KW-1185">Reference proteome</keyword>
<evidence type="ECO:0000256" key="1">
    <source>
        <dbReference type="ARBA" id="ARBA00004429"/>
    </source>
</evidence>
<keyword evidence="7 13" id="KW-0812">Transmembrane</keyword>
<evidence type="ECO:0000256" key="7">
    <source>
        <dbReference type="ARBA" id="ARBA00022692"/>
    </source>
</evidence>
<keyword evidence="5" id="KW-0997">Cell inner membrane</keyword>
<dbReference type="GO" id="GO:0020037">
    <property type="term" value="F:heme binding"/>
    <property type="evidence" value="ECO:0007669"/>
    <property type="project" value="TreeGrafter"/>
</dbReference>
<feature type="transmembrane region" description="Helical" evidence="13">
    <location>
        <begin position="192"/>
        <end position="211"/>
    </location>
</feature>
<dbReference type="InterPro" id="IPR002585">
    <property type="entry name" value="Cyt-d_ubiquinol_oxidase_su_1"/>
</dbReference>
<dbReference type="AlphaFoldDB" id="A0A402D4T9"/>
<dbReference type="PANTHER" id="PTHR30365">
    <property type="entry name" value="CYTOCHROME D UBIQUINOL OXIDASE"/>
    <property type="match status" value="1"/>
</dbReference>
<dbReference type="GO" id="GO:0070069">
    <property type="term" value="C:cytochrome complex"/>
    <property type="evidence" value="ECO:0007669"/>
    <property type="project" value="UniProtKB-UniRule"/>
</dbReference>
<evidence type="ECO:0000256" key="10">
    <source>
        <dbReference type="ARBA" id="ARBA00022989"/>
    </source>
</evidence>
<evidence type="ECO:0000256" key="11">
    <source>
        <dbReference type="ARBA" id="ARBA00023004"/>
    </source>
</evidence>
<name>A0A402D4T9_9BACT</name>
<evidence type="ECO:0000256" key="2">
    <source>
        <dbReference type="ARBA" id="ARBA00009819"/>
    </source>
</evidence>
<feature type="transmembrane region" description="Helical" evidence="13">
    <location>
        <begin position="20"/>
        <end position="43"/>
    </location>
</feature>
<dbReference type="KEGG" id="ccot:CCAX7_40340"/>
<evidence type="ECO:0000313" key="14">
    <source>
        <dbReference type="EMBL" id="BDI31983.1"/>
    </source>
</evidence>
<evidence type="ECO:0000313" key="15">
    <source>
        <dbReference type="Proteomes" id="UP000287394"/>
    </source>
</evidence>
<feature type="transmembrane region" description="Helical" evidence="13">
    <location>
        <begin position="126"/>
        <end position="147"/>
    </location>
</feature>
<feature type="transmembrane region" description="Helical" evidence="13">
    <location>
        <begin position="328"/>
        <end position="350"/>
    </location>
</feature>
<dbReference type="FunCoup" id="A0A402D4T9">
    <property type="interactions" value="194"/>
</dbReference>
<dbReference type="PANTHER" id="PTHR30365:SF0">
    <property type="entry name" value="CYTOCHROME BD-I UBIQUINOL OXIDASE SUBUNIT 1"/>
    <property type="match status" value="1"/>
</dbReference>
<dbReference type="EMBL" id="AP025739">
    <property type="protein sequence ID" value="BDI31983.1"/>
    <property type="molecule type" value="Genomic_DNA"/>
</dbReference>
<keyword evidence="6 13" id="KW-0349">Heme</keyword>
<evidence type="ECO:0000256" key="9">
    <source>
        <dbReference type="ARBA" id="ARBA00022982"/>
    </source>
</evidence>
<dbReference type="GO" id="GO:0046872">
    <property type="term" value="F:metal ion binding"/>
    <property type="evidence" value="ECO:0007669"/>
    <property type="project" value="UniProtKB-UniRule"/>
</dbReference>
<accession>A0A402D4T9</accession>
<evidence type="ECO:0000256" key="3">
    <source>
        <dbReference type="ARBA" id="ARBA00022448"/>
    </source>
</evidence>
<comment type="similarity">
    <text evidence="2 13">Belongs to the cytochrome ubiquinol oxidase subunit 1 family.</text>
</comment>
<organism evidence="14 15">
    <name type="scientific">Capsulimonas corticalis</name>
    <dbReference type="NCBI Taxonomy" id="2219043"/>
    <lineage>
        <taxon>Bacteria</taxon>
        <taxon>Bacillati</taxon>
        <taxon>Armatimonadota</taxon>
        <taxon>Armatimonadia</taxon>
        <taxon>Capsulimonadales</taxon>
        <taxon>Capsulimonadaceae</taxon>
        <taxon>Capsulimonas</taxon>
    </lineage>
</organism>
<dbReference type="GO" id="GO:0016682">
    <property type="term" value="F:oxidoreductase activity, acting on diphenols and related substances as donors, oxygen as acceptor"/>
    <property type="evidence" value="ECO:0007669"/>
    <property type="project" value="TreeGrafter"/>
</dbReference>
<keyword evidence="8 13" id="KW-0479">Metal-binding</keyword>
<feature type="transmembrane region" description="Helical" evidence="13">
    <location>
        <begin position="55"/>
        <end position="76"/>
    </location>
</feature>
<feature type="transmembrane region" description="Helical" evidence="13">
    <location>
        <begin position="96"/>
        <end position="119"/>
    </location>
</feature>
<keyword evidence="10 13" id="KW-1133">Transmembrane helix</keyword>